<organism evidence="4 5">
    <name type="scientific">Kribbella albertanoniae</name>
    <dbReference type="NCBI Taxonomy" id="1266829"/>
    <lineage>
        <taxon>Bacteria</taxon>
        <taxon>Bacillati</taxon>
        <taxon>Actinomycetota</taxon>
        <taxon>Actinomycetes</taxon>
        <taxon>Propionibacteriales</taxon>
        <taxon>Kribbellaceae</taxon>
        <taxon>Kribbella</taxon>
    </lineage>
</organism>
<sequence length="329" mass="34266">MSSAAHMSGPPYRPRAPGADVRSPRIPGTTAKPSSSRFADTFAQRPDLPRVSRMPDRRAWSATLLVTGFVGGIAFAVPALMHSGGGNSPVYAADAPVVDQRTTPTGGVPTPGKSITTVLKPGVTVTLPPATVTVPGKNTTTVVTVPGKNLTATVTLPPNVMTATTTTAIATMTATKTTNTTTTVKVPTGDKTAEGIKPDTPQPMTLKSDDSQRCIDIKDAGDGVGRDGAPLIAWECTGNANQSWGFQPDGTIRSLGLCMDVANAQSTDGTRIQVANCNGGWAQKFQLNDKRELVNPNTHKCVTAESGNKGADLVLRSCTGAPVQKWHKP</sequence>
<evidence type="ECO:0000259" key="3">
    <source>
        <dbReference type="SMART" id="SM00458"/>
    </source>
</evidence>
<dbReference type="PROSITE" id="PS50231">
    <property type="entry name" value="RICIN_B_LECTIN"/>
    <property type="match status" value="1"/>
</dbReference>
<proteinExistence type="predicted"/>
<keyword evidence="2" id="KW-0812">Transmembrane</keyword>
<dbReference type="InterPro" id="IPR000772">
    <property type="entry name" value="Ricin_B_lectin"/>
</dbReference>
<comment type="caution">
    <text evidence="4">The sequence shown here is derived from an EMBL/GenBank/DDBJ whole genome shotgun (WGS) entry which is preliminary data.</text>
</comment>
<evidence type="ECO:0000256" key="1">
    <source>
        <dbReference type="SAM" id="MobiDB-lite"/>
    </source>
</evidence>
<dbReference type="InterPro" id="IPR035992">
    <property type="entry name" value="Ricin_B-like_lectins"/>
</dbReference>
<accession>A0A4R4P7H3</accession>
<dbReference type="EMBL" id="SMKA01000298">
    <property type="protein sequence ID" value="TDC16737.1"/>
    <property type="molecule type" value="Genomic_DNA"/>
</dbReference>
<feature type="transmembrane region" description="Helical" evidence="2">
    <location>
        <begin position="59"/>
        <end position="81"/>
    </location>
</feature>
<dbReference type="Gene3D" id="2.80.10.50">
    <property type="match status" value="1"/>
</dbReference>
<dbReference type="OrthoDB" id="273314at2"/>
<dbReference type="SUPFAM" id="SSF50370">
    <property type="entry name" value="Ricin B-like lectins"/>
    <property type="match status" value="1"/>
</dbReference>
<feature type="domain" description="Ricin B lectin" evidence="3">
    <location>
        <begin position="201"/>
        <end position="329"/>
    </location>
</feature>
<dbReference type="SMART" id="SM00458">
    <property type="entry name" value="RICIN"/>
    <property type="match status" value="1"/>
</dbReference>
<reference evidence="4 5" key="1">
    <citation type="submission" date="2019-03" db="EMBL/GenBank/DDBJ databases">
        <title>Draft genome sequences of novel Actinobacteria.</title>
        <authorList>
            <person name="Sahin N."/>
            <person name="Ay H."/>
            <person name="Saygin H."/>
        </authorList>
    </citation>
    <scope>NUCLEOTIDE SEQUENCE [LARGE SCALE GENOMIC DNA]</scope>
    <source>
        <strain evidence="4 5">JCM 30547</strain>
    </source>
</reference>
<evidence type="ECO:0000256" key="2">
    <source>
        <dbReference type="SAM" id="Phobius"/>
    </source>
</evidence>
<protein>
    <recommendedName>
        <fullName evidence="3">Ricin B lectin domain-containing protein</fullName>
    </recommendedName>
</protein>
<dbReference type="AlphaFoldDB" id="A0A4R4P7H3"/>
<evidence type="ECO:0000313" key="4">
    <source>
        <dbReference type="EMBL" id="TDC16737.1"/>
    </source>
</evidence>
<feature type="region of interest" description="Disordered" evidence="1">
    <location>
        <begin position="1"/>
        <end position="50"/>
    </location>
</feature>
<name>A0A4R4P7H3_9ACTN</name>
<gene>
    <name evidence="4" type="ORF">E1261_38385</name>
</gene>
<keyword evidence="5" id="KW-1185">Reference proteome</keyword>
<dbReference type="Pfam" id="PF00652">
    <property type="entry name" value="Ricin_B_lectin"/>
    <property type="match status" value="1"/>
</dbReference>
<evidence type="ECO:0000313" key="5">
    <source>
        <dbReference type="Proteomes" id="UP000295075"/>
    </source>
</evidence>
<keyword evidence="2" id="KW-0472">Membrane</keyword>
<dbReference type="Proteomes" id="UP000295075">
    <property type="component" value="Unassembled WGS sequence"/>
</dbReference>
<keyword evidence="2" id="KW-1133">Transmembrane helix</keyword>